<protein>
    <submittedName>
        <fullName evidence="3">Ohr subfamily peroxiredoxin</fullName>
    </submittedName>
</protein>
<comment type="similarity">
    <text evidence="1">Belongs to the OsmC/Ohr family.</text>
</comment>
<organism evidence="3 4">
    <name type="scientific">Agrilutibacter niabensis</name>
    <dbReference type="NCBI Taxonomy" id="380628"/>
    <lineage>
        <taxon>Bacteria</taxon>
        <taxon>Pseudomonadati</taxon>
        <taxon>Pseudomonadota</taxon>
        <taxon>Gammaproteobacteria</taxon>
        <taxon>Lysobacterales</taxon>
        <taxon>Lysobacteraceae</taxon>
        <taxon>Agrilutibacter</taxon>
    </lineage>
</organism>
<dbReference type="SUPFAM" id="SSF82784">
    <property type="entry name" value="OsmC-like"/>
    <property type="match status" value="1"/>
</dbReference>
<dbReference type="RefSeq" id="WP_310052232.1">
    <property type="nucleotide sequence ID" value="NZ_JAVDVW010000001.1"/>
</dbReference>
<comment type="caution">
    <text evidence="3">The sequence shown here is derived from an EMBL/GenBank/DDBJ whole genome shotgun (WGS) entry which is preliminary data.</text>
</comment>
<dbReference type="InterPro" id="IPR003718">
    <property type="entry name" value="OsmC/Ohr_fam"/>
</dbReference>
<gene>
    <name evidence="3" type="ORF">J2X04_000727</name>
</gene>
<dbReference type="InterPro" id="IPR019953">
    <property type="entry name" value="OHR"/>
</dbReference>
<evidence type="ECO:0000313" key="4">
    <source>
        <dbReference type="Proteomes" id="UP001267878"/>
    </source>
</evidence>
<dbReference type="PANTHER" id="PTHR33797:SF2">
    <property type="entry name" value="ORGANIC HYDROPEROXIDE RESISTANCE PROTEIN-LIKE"/>
    <property type="match status" value="1"/>
</dbReference>
<keyword evidence="4" id="KW-1185">Reference proteome</keyword>
<dbReference type="InterPro" id="IPR015946">
    <property type="entry name" value="KH_dom-like_a/b"/>
</dbReference>
<dbReference type="EMBL" id="JAVDVW010000001">
    <property type="protein sequence ID" value="MDR7098380.1"/>
    <property type="molecule type" value="Genomic_DNA"/>
</dbReference>
<feature type="region of interest" description="Disordered" evidence="2">
    <location>
        <begin position="19"/>
        <end position="45"/>
    </location>
</feature>
<evidence type="ECO:0000313" key="3">
    <source>
        <dbReference type="EMBL" id="MDR7098380.1"/>
    </source>
</evidence>
<evidence type="ECO:0000256" key="1">
    <source>
        <dbReference type="ARBA" id="ARBA00007378"/>
    </source>
</evidence>
<evidence type="ECO:0000256" key="2">
    <source>
        <dbReference type="SAM" id="MobiDB-lite"/>
    </source>
</evidence>
<dbReference type="Gene3D" id="2.20.25.10">
    <property type="match status" value="1"/>
</dbReference>
<dbReference type="InterPro" id="IPR036102">
    <property type="entry name" value="OsmC/Ohrsf"/>
</dbReference>
<dbReference type="Proteomes" id="UP001267878">
    <property type="component" value="Unassembled WGS sequence"/>
</dbReference>
<accession>A0ABU1VLM4</accession>
<dbReference type="PANTHER" id="PTHR33797">
    <property type="entry name" value="ORGANIC HYDROPEROXIDE RESISTANCE PROTEIN-LIKE"/>
    <property type="match status" value="1"/>
</dbReference>
<proteinExistence type="inferred from homology"/>
<reference evidence="3 4" key="1">
    <citation type="submission" date="2023-07" db="EMBL/GenBank/DDBJ databases">
        <title>Sorghum-associated microbial communities from plants grown in Nebraska, USA.</title>
        <authorList>
            <person name="Schachtman D."/>
        </authorList>
    </citation>
    <scope>NUCLEOTIDE SEQUENCE [LARGE SCALE GENOMIC DNA]</scope>
    <source>
        <strain evidence="3 4">BE187</strain>
    </source>
</reference>
<dbReference type="Pfam" id="PF02566">
    <property type="entry name" value="OsmC"/>
    <property type="match status" value="1"/>
</dbReference>
<dbReference type="Gene3D" id="3.30.300.20">
    <property type="match status" value="1"/>
</dbReference>
<sequence>MKTSLETFIYTAHTHVTGGRNGVGRSSDGELDVTLSRPGSGEPGTNPEQLFGIAYSACFIGAIQLAATARKVQMPKDASIDTEVTLGKTAAGEYQLAVKLNVSLPGLDEALKRELVEAAHQTCPYSRMTRGLVEVELAVA</sequence>
<dbReference type="NCBIfam" id="TIGR03561">
    <property type="entry name" value="organ_hyd_perox"/>
    <property type="match status" value="1"/>
</dbReference>
<name>A0ABU1VLM4_9GAMM</name>